<dbReference type="SMART" id="SM00347">
    <property type="entry name" value="HTH_MARR"/>
    <property type="match status" value="1"/>
</dbReference>
<dbReference type="RefSeq" id="WP_216937767.1">
    <property type="nucleotide sequence ID" value="NZ_CP077062.1"/>
</dbReference>
<evidence type="ECO:0000259" key="1">
    <source>
        <dbReference type="PROSITE" id="PS50995"/>
    </source>
</evidence>
<dbReference type="PROSITE" id="PS50995">
    <property type="entry name" value="HTH_MARR_2"/>
    <property type="match status" value="1"/>
</dbReference>
<feature type="domain" description="HTH marR-type" evidence="1">
    <location>
        <begin position="10"/>
        <end position="147"/>
    </location>
</feature>
<evidence type="ECO:0000313" key="2">
    <source>
        <dbReference type="EMBL" id="QWZ06666.1"/>
    </source>
</evidence>
<organism evidence="2 3">
    <name type="scientific">Nocardioides panacis</name>
    <dbReference type="NCBI Taxonomy" id="2849501"/>
    <lineage>
        <taxon>Bacteria</taxon>
        <taxon>Bacillati</taxon>
        <taxon>Actinomycetota</taxon>
        <taxon>Actinomycetes</taxon>
        <taxon>Propionibacteriales</taxon>
        <taxon>Nocardioidaceae</taxon>
        <taxon>Nocardioides</taxon>
    </lineage>
</organism>
<dbReference type="Pfam" id="PF01047">
    <property type="entry name" value="MarR"/>
    <property type="match status" value="1"/>
</dbReference>
<dbReference type="KEGG" id="nps:KRR39_14035"/>
<protein>
    <submittedName>
        <fullName evidence="2">MarR family winged helix-turn-helix transcriptional regulator</fullName>
    </submittedName>
</protein>
<evidence type="ECO:0000313" key="3">
    <source>
        <dbReference type="Proteomes" id="UP000683575"/>
    </source>
</evidence>
<dbReference type="InterPro" id="IPR000835">
    <property type="entry name" value="HTH_MarR-typ"/>
</dbReference>
<name>A0A975XYR5_9ACTN</name>
<dbReference type="EMBL" id="CP077062">
    <property type="protein sequence ID" value="QWZ06666.1"/>
    <property type="molecule type" value="Genomic_DNA"/>
</dbReference>
<keyword evidence="3" id="KW-1185">Reference proteome</keyword>
<dbReference type="PANTHER" id="PTHR39515:SF2">
    <property type="entry name" value="HTH-TYPE TRANSCRIPTIONAL REGULATOR RV0880"/>
    <property type="match status" value="1"/>
</dbReference>
<accession>A0A975XYR5</accession>
<gene>
    <name evidence="2" type="ORF">KRR39_14035</name>
</gene>
<dbReference type="AlphaFoldDB" id="A0A975XYR5"/>
<sequence length="162" mass="17086">MHQAIAESSLEELSAELVLYTGRLVRAITRQAVGLSTQVPTASLRLLSQVDELGPVTIGALAAADRCSQPTMSAGVQTLCDRGWALKEPNPADARSSLVTLTEAGRTILTGARRERAAVVAARLRTDPHHDEQDLATAVAVLRGLLDQPDTAPDDDAPEGDA</sequence>
<dbReference type="Proteomes" id="UP000683575">
    <property type="component" value="Chromosome"/>
</dbReference>
<dbReference type="InterPro" id="IPR052526">
    <property type="entry name" value="HTH-type_Bedaq_tolerance"/>
</dbReference>
<dbReference type="GO" id="GO:0003700">
    <property type="term" value="F:DNA-binding transcription factor activity"/>
    <property type="evidence" value="ECO:0007669"/>
    <property type="project" value="InterPro"/>
</dbReference>
<dbReference type="PANTHER" id="PTHR39515">
    <property type="entry name" value="CONSERVED PROTEIN"/>
    <property type="match status" value="1"/>
</dbReference>
<proteinExistence type="predicted"/>
<reference evidence="2" key="1">
    <citation type="submission" date="2021-06" db="EMBL/GenBank/DDBJ databases">
        <title>Complete genome sequence of Nocardioides sp. G188.</title>
        <authorList>
            <person name="Im W.-T."/>
        </authorList>
    </citation>
    <scope>NUCLEOTIDE SEQUENCE</scope>
    <source>
        <strain evidence="2">G188</strain>
    </source>
</reference>